<evidence type="ECO:0000313" key="1">
    <source>
        <dbReference type="EMBL" id="AKB39339.1"/>
    </source>
</evidence>
<dbReference type="GO" id="GO:0004177">
    <property type="term" value="F:aminopeptidase activity"/>
    <property type="evidence" value="ECO:0007669"/>
    <property type="project" value="UniProtKB-KW"/>
</dbReference>
<evidence type="ECO:0000313" key="2">
    <source>
        <dbReference type="Proteomes" id="UP000033058"/>
    </source>
</evidence>
<gene>
    <name evidence="1" type="ORF">MSMAW_0348</name>
</gene>
<proteinExistence type="predicted"/>
<dbReference type="AlphaFoldDB" id="A0A0E3PSY9"/>
<sequence>MHQNDKNFHKLSDTIDNVDFSVVRNASLLTAKNVIYLADPAENQPLFVNIFNSEVSGGSFELLYNVSPAPLLSN</sequence>
<keyword evidence="1" id="KW-0378">Hydrolase</keyword>
<keyword evidence="1" id="KW-0645">Protease</keyword>
<dbReference type="Proteomes" id="UP000033058">
    <property type="component" value="Chromosome"/>
</dbReference>
<keyword evidence="1" id="KW-0031">Aminopeptidase</keyword>
<name>A0A0E3PSY9_METMZ</name>
<protein>
    <submittedName>
        <fullName evidence="1">Putative aminopeptidase</fullName>
    </submittedName>
</protein>
<organism evidence="1 2">
    <name type="scientific">Methanosarcina mazei WWM610</name>
    <dbReference type="NCBI Taxonomy" id="1434117"/>
    <lineage>
        <taxon>Archaea</taxon>
        <taxon>Methanobacteriati</taxon>
        <taxon>Methanobacteriota</taxon>
        <taxon>Stenosarchaea group</taxon>
        <taxon>Methanomicrobia</taxon>
        <taxon>Methanosarcinales</taxon>
        <taxon>Methanosarcinaceae</taxon>
        <taxon>Methanosarcina</taxon>
    </lineage>
</organism>
<accession>A0A0E3PSY9</accession>
<dbReference type="HOGENOM" id="CLU_2678964_0_0_2"/>
<dbReference type="PATRIC" id="fig|1434117.4.peg.424"/>
<reference evidence="1 2" key="1">
    <citation type="submission" date="2014-07" db="EMBL/GenBank/DDBJ databases">
        <title>Methanogenic archaea and the global carbon cycle.</title>
        <authorList>
            <person name="Henriksen J.R."/>
            <person name="Luke J."/>
            <person name="Reinhart S."/>
            <person name="Benedict M.N."/>
            <person name="Youngblut N.D."/>
            <person name="Metcalf M.E."/>
            <person name="Whitaker R.J."/>
            <person name="Metcalf W.W."/>
        </authorList>
    </citation>
    <scope>NUCLEOTIDE SEQUENCE [LARGE SCALE GENOMIC DNA]</scope>
    <source>
        <strain evidence="1 2">WWM610</strain>
    </source>
</reference>
<dbReference type="EMBL" id="CP009509">
    <property type="protein sequence ID" value="AKB39339.1"/>
    <property type="molecule type" value="Genomic_DNA"/>
</dbReference>